<protein>
    <submittedName>
        <fullName evidence="2">Uncharacterized protein</fullName>
    </submittedName>
</protein>
<reference evidence="2 3" key="1">
    <citation type="journal article" date="2017" name="Mol. Plant">
        <title>The Genome of Medicinal Plant Macleaya cordata Provides New Insights into Benzylisoquinoline Alkaloids Metabolism.</title>
        <authorList>
            <person name="Liu X."/>
            <person name="Liu Y."/>
            <person name="Huang P."/>
            <person name="Ma Y."/>
            <person name="Qing Z."/>
            <person name="Tang Q."/>
            <person name="Cao H."/>
            <person name="Cheng P."/>
            <person name="Zheng Y."/>
            <person name="Yuan Z."/>
            <person name="Zhou Y."/>
            <person name="Liu J."/>
            <person name="Tang Z."/>
            <person name="Zhuo Y."/>
            <person name="Zhang Y."/>
            <person name="Yu L."/>
            <person name="Huang J."/>
            <person name="Yang P."/>
            <person name="Peng Q."/>
            <person name="Zhang J."/>
            <person name="Jiang W."/>
            <person name="Zhang Z."/>
            <person name="Lin K."/>
            <person name="Ro D.K."/>
            <person name="Chen X."/>
            <person name="Xiong X."/>
            <person name="Shang Y."/>
            <person name="Huang S."/>
            <person name="Zeng J."/>
        </authorList>
    </citation>
    <scope>NUCLEOTIDE SEQUENCE [LARGE SCALE GENOMIC DNA]</scope>
    <source>
        <strain evidence="3">cv. BLH2017</strain>
        <tissue evidence="2">Root</tissue>
    </source>
</reference>
<organism evidence="2 3">
    <name type="scientific">Macleaya cordata</name>
    <name type="common">Five-seeded plume-poppy</name>
    <name type="synonym">Bocconia cordata</name>
    <dbReference type="NCBI Taxonomy" id="56857"/>
    <lineage>
        <taxon>Eukaryota</taxon>
        <taxon>Viridiplantae</taxon>
        <taxon>Streptophyta</taxon>
        <taxon>Embryophyta</taxon>
        <taxon>Tracheophyta</taxon>
        <taxon>Spermatophyta</taxon>
        <taxon>Magnoliopsida</taxon>
        <taxon>Ranunculales</taxon>
        <taxon>Papaveraceae</taxon>
        <taxon>Papaveroideae</taxon>
        <taxon>Macleaya</taxon>
    </lineage>
</organism>
<dbReference type="EMBL" id="MVGT01000792">
    <property type="protein sequence ID" value="OVA15332.1"/>
    <property type="molecule type" value="Genomic_DNA"/>
</dbReference>
<keyword evidence="1" id="KW-1133">Transmembrane helix</keyword>
<evidence type="ECO:0000313" key="2">
    <source>
        <dbReference type="EMBL" id="OVA15332.1"/>
    </source>
</evidence>
<evidence type="ECO:0000313" key="3">
    <source>
        <dbReference type="Proteomes" id="UP000195402"/>
    </source>
</evidence>
<feature type="transmembrane region" description="Helical" evidence="1">
    <location>
        <begin position="23"/>
        <end position="40"/>
    </location>
</feature>
<name>A0A200QY06_MACCD</name>
<keyword evidence="1" id="KW-0812">Transmembrane</keyword>
<accession>A0A200QY06</accession>
<keyword evidence="1" id="KW-0472">Membrane</keyword>
<proteinExistence type="predicted"/>
<evidence type="ECO:0000256" key="1">
    <source>
        <dbReference type="SAM" id="Phobius"/>
    </source>
</evidence>
<comment type="caution">
    <text evidence="2">The sequence shown here is derived from an EMBL/GenBank/DDBJ whole genome shotgun (WGS) entry which is preliminary data.</text>
</comment>
<keyword evidence="3" id="KW-1185">Reference proteome</keyword>
<dbReference type="AlphaFoldDB" id="A0A200QY06"/>
<gene>
    <name evidence="2" type="ORF">BVC80_8497g3</name>
</gene>
<sequence>MVMPKDVESLLLQWHFKPLSDRATIMMEVLPAAILWSIWLERNQRAFADKELEMGRMLVNIKTLAFRWVSLLELFKGVHLDVIIGRWENFIFQPP</sequence>
<dbReference type="InParanoid" id="A0A200QY06"/>
<dbReference type="Proteomes" id="UP000195402">
    <property type="component" value="Unassembled WGS sequence"/>
</dbReference>